<evidence type="ECO:0000256" key="4">
    <source>
        <dbReference type="ARBA" id="ARBA00023242"/>
    </source>
</evidence>
<dbReference type="InterPro" id="IPR051945">
    <property type="entry name" value="RRM_MRD1_RNA_proc_ribogen"/>
</dbReference>
<dbReference type="SMART" id="SM00360">
    <property type="entry name" value="RRM"/>
    <property type="match status" value="1"/>
</dbReference>
<dbReference type="AlphaFoldDB" id="A2EKZ8"/>
<gene>
    <name evidence="8" type="ORF">TVAG_211580</name>
</gene>
<dbReference type="SMR" id="A2EKZ8"/>
<evidence type="ECO:0000256" key="6">
    <source>
        <dbReference type="SAM" id="MobiDB-lite"/>
    </source>
</evidence>
<keyword evidence="3 5" id="KW-0694">RNA-binding</keyword>
<evidence type="ECO:0000313" key="9">
    <source>
        <dbReference type="Proteomes" id="UP000001542"/>
    </source>
</evidence>
<reference evidence="8" key="1">
    <citation type="submission" date="2006-10" db="EMBL/GenBank/DDBJ databases">
        <authorList>
            <person name="Amadeo P."/>
            <person name="Zhao Q."/>
            <person name="Wortman J."/>
            <person name="Fraser-Liggett C."/>
            <person name="Carlton J."/>
        </authorList>
    </citation>
    <scope>NUCLEOTIDE SEQUENCE</scope>
    <source>
        <strain evidence="8">G3</strain>
    </source>
</reference>
<dbReference type="KEGG" id="tva:4764585"/>
<dbReference type="PROSITE" id="PS50102">
    <property type="entry name" value="RRM"/>
    <property type="match status" value="1"/>
</dbReference>
<protein>
    <recommendedName>
        <fullName evidence="7">RRM domain-containing protein</fullName>
    </recommendedName>
</protein>
<dbReference type="Gene3D" id="3.30.70.330">
    <property type="match status" value="1"/>
</dbReference>
<dbReference type="CDD" id="cd00590">
    <property type="entry name" value="RRM_SF"/>
    <property type="match status" value="1"/>
</dbReference>
<feature type="region of interest" description="Disordered" evidence="6">
    <location>
        <begin position="89"/>
        <end position="144"/>
    </location>
</feature>
<evidence type="ECO:0000256" key="2">
    <source>
        <dbReference type="ARBA" id="ARBA00022737"/>
    </source>
</evidence>
<evidence type="ECO:0000313" key="8">
    <source>
        <dbReference type="EMBL" id="EAY06706.1"/>
    </source>
</evidence>
<dbReference type="eggNOG" id="KOG0123">
    <property type="taxonomic scope" value="Eukaryota"/>
</dbReference>
<evidence type="ECO:0000256" key="5">
    <source>
        <dbReference type="PROSITE-ProRule" id="PRU00176"/>
    </source>
</evidence>
<organism evidence="8 9">
    <name type="scientific">Trichomonas vaginalis (strain ATCC PRA-98 / G3)</name>
    <dbReference type="NCBI Taxonomy" id="412133"/>
    <lineage>
        <taxon>Eukaryota</taxon>
        <taxon>Metamonada</taxon>
        <taxon>Parabasalia</taxon>
        <taxon>Trichomonadida</taxon>
        <taxon>Trichomonadidae</taxon>
        <taxon>Trichomonas</taxon>
    </lineage>
</organism>
<dbReference type="InParanoid" id="A2EKZ8"/>
<name>A2EKZ8_TRIV3</name>
<evidence type="ECO:0000256" key="3">
    <source>
        <dbReference type="ARBA" id="ARBA00022884"/>
    </source>
</evidence>
<dbReference type="PANTHER" id="PTHR48039">
    <property type="entry name" value="RNA-BINDING MOTIF PROTEIN 14B"/>
    <property type="match status" value="1"/>
</dbReference>
<dbReference type="Proteomes" id="UP000001542">
    <property type="component" value="Unassembled WGS sequence"/>
</dbReference>
<dbReference type="STRING" id="5722.A2EKZ8"/>
<dbReference type="SUPFAM" id="SSF54928">
    <property type="entry name" value="RNA-binding domain, RBD"/>
    <property type="match status" value="1"/>
</dbReference>
<dbReference type="PANTHER" id="PTHR48039:SF5">
    <property type="entry name" value="RNA-BINDING PROTEIN 28"/>
    <property type="match status" value="1"/>
</dbReference>
<comment type="subcellular location">
    <subcellularLocation>
        <location evidence="1">Nucleus</location>
    </subcellularLocation>
</comment>
<proteinExistence type="predicted"/>
<dbReference type="InterPro" id="IPR000504">
    <property type="entry name" value="RRM_dom"/>
</dbReference>
<reference evidence="8" key="2">
    <citation type="journal article" date="2007" name="Science">
        <title>Draft genome sequence of the sexually transmitted pathogen Trichomonas vaginalis.</title>
        <authorList>
            <person name="Carlton J.M."/>
            <person name="Hirt R.P."/>
            <person name="Silva J.C."/>
            <person name="Delcher A.L."/>
            <person name="Schatz M."/>
            <person name="Zhao Q."/>
            <person name="Wortman J.R."/>
            <person name="Bidwell S.L."/>
            <person name="Alsmark U.C.M."/>
            <person name="Besteiro S."/>
            <person name="Sicheritz-Ponten T."/>
            <person name="Noel C.J."/>
            <person name="Dacks J.B."/>
            <person name="Foster P.G."/>
            <person name="Simillion C."/>
            <person name="Van de Peer Y."/>
            <person name="Miranda-Saavedra D."/>
            <person name="Barton G.J."/>
            <person name="Westrop G.D."/>
            <person name="Mueller S."/>
            <person name="Dessi D."/>
            <person name="Fiori P.L."/>
            <person name="Ren Q."/>
            <person name="Paulsen I."/>
            <person name="Zhang H."/>
            <person name="Bastida-Corcuera F.D."/>
            <person name="Simoes-Barbosa A."/>
            <person name="Brown M.T."/>
            <person name="Hayes R.D."/>
            <person name="Mukherjee M."/>
            <person name="Okumura C.Y."/>
            <person name="Schneider R."/>
            <person name="Smith A.J."/>
            <person name="Vanacova S."/>
            <person name="Villalvazo M."/>
            <person name="Haas B.J."/>
            <person name="Pertea M."/>
            <person name="Feldblyum T.V."/>
            <person name="Utterback T.R."/>
            <person name="Shu C.L."/>
            <person name="Osoegawa K."/>
            <person name="de Jong P.J."/>
            <person name="Hrdy I."/>
            <person name="Horvathova L."/>
            <person name="Zubacova Z."/>
            <person name="Dolezal P."/>
            <person name="Malik S.B."/>
            <person name="Logsdon J.M. Jr."/>
            <person name="Henze K."/>
            <person name="Gupta A."/>
            <person name="Wang C.C."/>
            <person name="Dunne R.L."/>
            <person name="Upcroft J.A."/>
            <person name="Upcroft P."/>
            <person name="White O."/>
            <person name="Salzberg S.L."/>
            <person name="Tang P."/>
            <person name="Chiu C.-H."/>
            <person name="Lee Y.-S."/>
            <person name="Embley T.M."/>
            <person name="Coombs G.H."/>
            <person name="Mottram J.C."/>
            <person name="Tachezy J."/>
            <person name="Fraser-Liggett C.M."/>
            <person name="Johnson P.J."/>
        </authorList>
    </citation>
    <scope>NUCLEOTIDE SEQUENCE [LARGE SCALE GENOMIC DNA]</scope>
    <source>
        <strain evidence="8">G3</strain>
    </source>
</reference>
<keyword evidence="9" id="KW-1185">Reference proteome</keyword>
<dbReference type="OrthoDB" id="5382468at2759"/>
<dbReference type="OMA" id="EMHRDSC"/>
<sequence length="220" mass="27150">MSEEGENPSPQQTKTEEPAAQKEEAPKGISVHIGNLPFEYTEAKLKEIFGKYGEVLDSKIPTNPAGRSRGYGFVSFALKEDAQKAVDELNNKEMEGRKVEVAFAKGDKKSPRSDRRDRKPRDDRRDYDRRRADDDRYYRNDRRDRDRYSRRYEDDYYDRRRYDDDYDRRSDRRDYRRDDYDRRDRRYDDYDRRYDERRYDDDRRRKDDDLRRDYGRDERY</sequence>
<evidence type="ECO:0000259" key="7">
    <source>
        <dbReference type="PROSITE" id="PS50102"/>
    </source>
</evidence>
<dbReference type="VEuPathDB" id="TrichDB:TVAG_211580"/>
<dbReference type="InterPro" id="IPR035979">
    <property type="entry name" value="RBD_domain_sf"/>
</dbReference>
<feature type="compositionally biased region" description="Basic and acidic residues" evidence="6">
    <location>
        <begin position="14"/>
        <end position="26"/>
    </location>
</feature>
<keyword evidence="4" id="KW-0539">Nucleus</keyword>
<dbReference type="RefSeq" id="XP_001318929.1">
    <property type="nucleotide sequence ID" value="XM_001318894.1"/>
</dbReference>
<accession>A2EKZ8</accession>
<feature type="domain" description="RRM" evidence="7">
    <location>
        <begin position="29"/>
        <end position="106"/>
    </location>
</feature>
<dbReference type="FunFam" id="3.30.70.330:FF:001308">
    <property type="entry name" value="Uncharacterized protein"/>
    <property type="match status" value="1"/>
</dbReference>
<dbReference type="EMBL" id="DS113417">
    <property type="protein sequence ID" value="EAY06706.1"/>
    <property type="molecule type" value="Genomic_DNA"/>
</dbReference>
<keyword evidence="2" id="KW-0677">Repeat</keyword>
<dbReference type="GO" id="GO:0005634">
    <property type="term" value="C:nucleus"/>
    <property type="evidence" value="ECO:0007669"/>
    <property type="project" value="UniProtKB-SubCell"/>
</dbReference>
<feature type="region of interest" description="Disordered" evidence="6">
    <location>
        <begin position="1"/>
        <end position="28"/>
    </location>
</feature>
<dbReference type="VEuPathDB" id="TrichDB:TVAGG3_1013780"/>
<dbReference type="InterPro" id="IPR012677">
    <property type="entry name" value="Nucleotide-bd_a/b_plait_sf"/>
</dbReference>
<evidence type="ECO:0000256" key="1">
    <source>
        <dbReference type="ARBA" id="ARBA00004123"/>
    </source>
</evidence>
<dbReference type="GO" id="GO:0003723">
    <property type="term" value="F:RNA binding"/>
    <property type="evidence" value="ECO:0007669"/>
    <property type="project" value="UniProtKB-UniRule"/>
</dbReference>
<dbReference type="Pfam" id="PF00076">
    <property type="entry name" value="RRM_1"/>
    <property type="match status" value="1"/>
</dbReference>